<evidence type="ECO:0000256" key="2">
    <source>
        <dbReference type="ARBA" id="ARBA00008622"/>
    </source>
</evidence>
<protein>
    <submittedName>
        <fullName evidence="14">Cytochrome b/b6 domain-containing protein</fullName>
    </submittedName>
</protein>
<keyword evidence="8" id="KW-0249">Electron transport</keyword>
<comment type="subcellular location">
    <subcellularLocation>
        <location evidence="1">Cell membrane</location>
        <topology evidence="1">Multi-pass membrane protein</topology>
    </subcellularLocation>
</comment>
<keyword evidence="6 12" id="KW-0812">Transmembrane</keyword>
<dbReference type="GO" id="GO:0005506">
    <property type="term" value="F:iron ion binding"/>
    <property type="evidence" value="ECO:0007669"/>
    <property type="project" value="InterPro"/>
</dbReference>
<feature type="transmembrane region" description="Helical" evidence="12">
    <location>
        <begin position="125"/>
        <end position="145"/>
    </location>
</feature>
<dbReference type="Pfam" id="PF01292">
    <property type="entry name" value="Ni_hydr_CYTB"/>
    <property type="match status" value="1"/>
</dbReference>
<feature type="transmembrane region" description="Helical" evidence="12">
    <location>
        <begin position="16"/>
        <end position="35"/>
    </location>
</feature>
<evidence type="ECO:0000256" key="3">
    <source>
        <dbReference type="ARBA" id="ARBA00022448"/>
    </source>
</evidence>
<keyword evidence="9 12" id="KW-1133">Transmembrane helix</keyword>
<keyword evidence="10" id="KW-0408">Iron</keyword>
<name>A0A8J6TGA5_9BACT</name>
<accession>A0A8J6TGA5</accession>
<evidence type="ECO:0000256" key="11">
    <source>
        <dbReference type="ARBA" id="ARBA00023136"/>
    </source>
</evidence>
<evidence type="ECO:0000256" key="9">
    <source>
        <dbReference type="ARBA" id="ARBA00022989"/>
    </source>
</evidence>
<gene>
    <name evidence="14" type="ORF">H8E41_11325</name>
</gene>
<evidence type="ECO:0000256" key="7">
    <source>
        <dbReference type="ARBA" id="ARBA00022723"/>
    </source>
</evidence>
<dbReference type="InterPro" id="IPR011577">
    <property type="entry name" value="Cyt_b561_bac/Ni-Hgenase"/>
</dbReference>
<evidence type="ECO:0000256" key="8">
    <source>
        <dbReference type="ARBA" id="ARBA00022982"/>
    </source>
</evidence>
<dbReference type="PRINTS" id="PR00161">
    <property type="entry name" value="NIHGNASECYTB"/>
</dbReference>
<dbReference type="GO" id="GO:0009055">
    <property type="term" value="F:electron transfer activity"/>
    <property type="evidence" value="ECO:0007669"/>
    <property type="project" value="InterPro"/>
</dbReference>
<keyword evidence="4" id="KW-1003">Cell membrane</keyword>
<organism evidence="14 15">
    <name type="scientific">Candidatus Desulfobia pelagia</name>
    <dbReference type="NCBI Taxonomy" id="2841692"/>
    <lineage>
        <taxon>Bacteria</taxon>
        <taxon>Pseudomonadati</taxon>
        <taxon>Thermodesulfobacteriota</taxon>
        <taxon>Desulfobulbia</taxon>
        <taxon>Desulfobulbales</taxon>
        <taxon>Desulfobulbaceae</taxon>
        <taxon>Candidatus Desulfobia</taxon>
    </lineage>
</organism>
<keyword evidence="7" id="KW-0479">Metal-binding</keyword>
<evidence type="ECO:0000256" key="6">
    <source>
        <dbReference type="ARBA" id="ARBA00022692"/>
    </source>
</evidence>
<keyword evidence="11 12" id="KW-0472">Membrane</keyword>
<feature type="transmembrane region" description="Helical" evidence="12">
    <location>
        <begin position="55"/>
        <end position="72"/>
    </location>
</feature>
<feature type="transmembrane region" description="Helical" evidence="12">
    <location>
        <begin position="165"/>
        <end position="186"/>
    </location>
</feature>
<evidence type="ECO:0000313" key="15">
    <source>
        <dbReference type="Proteomes" id="UP000614424"/>
    </source>
</evidence>
<dbReference type="GO" id="GO:0020037">
    <property type="term" value="F:heme binding"/>
    <property type="evidence" value="ECO:0007669"/>
    <property type="project" value="TreeGrafter"/>
</dbReference>
<comment type="similarity">
    <text evidence="2">Belongs to the HupC/HyaC/HydC family.</text>
</comment>
<dbReference type="PANTHER" id="PTHR30485:SF1">
    <property type="entry name" value="CYTOCHROME YDHU-RELATED"/>
    <property type="match status" value="1"/>
</dbReference>
<keyword evidence="5" id="KW-0349">Heme</keyword>
<reference evidence="14 15" key="1">
    <citation type="submission" date="2020-08" db="EMBL/GenBank/DDBJ databases">
        <title>Bridging the membrane lipid divide: bacteria of the FCB group superphylum have the potential to synthesize archaeal ether lipids.</title>
        <authorList>
            <person name="Villanueva L."/>
            <person name="Von Meijenfeldt F.A.B."/>
            <person name="Westbye A.B."/>
            <person name="Yadav S."/>
            <person name="Hopmans E.C."/>
            <person name="Dutilh B.E."/>
            <person name="Sinninghe Damste J.S."/>
        </authorList>
    </citation>
    <scope>NUCLEOTIDE SEQUENCE [LARGE SCALE GENOMIC DNA]</scope>
    <source>
        <strain evidence="14">NIOZ-UU47</strain>
    </source>
</reference>
<evidence type="ECO:0000313" key="14">
    <source>
        <dbReference type="EMBL" id="MBC8318488.1"/>
    </source>
</evidence>
<dbReference type="AlphaFoldDB" id="A0A8J6TGA5"/>
<dbReference type="Proteomes" id="UP000614424">
    <property type="component" value="Unassembled WGS sequence"/>
</dbReference>
<comment type="caution">
    <text evidence="14">The sequence shown here is derived from an EMBL/GenBank/DDBJ whole genome shotgun (WGS) entry which is preliminary data.</text>
</comment>
<dbReference type="InterPro" id="IPR016174">
    <property type="entry name" value="Di-haem_cyt_TM"/>
</dbReference>
<keyword evidence="3" id="KW-0813">Transport</keyword>
<evidence type="ECO:0000256" key="10">
    <source>
        <dbReference type="ARBA" id="ARBA00023004"/>
    </source>
</evidence>
<dbReference type="PANTHER" id="PTHR30485">
    <property type="entry name" value="NI/FE-HYDROGENASE 1 B-TYPE CYTOCHROME SUBUNIT"/>
    <property type="match status" value="1"/>
</dbReference>
<dbReference type="GO" id="GO:0022904">
    <property type="term" value="P:respiratory electron transport chain"/>
    <property type="evidence" value="ECO:0007669"/>
    <property type="project" value="InterPro"/>
</dbReference>
<evidence type="ECO:0000256" key="4">
    <source>
        <dbReference type="ARBA" id="ARBA00022475"/>
    </source>
</evidence>
<dbReference type="GO" id="GO:0005886">
    <property type="term" value="C:plasma membrane"/>
    <property type="evidence" value="ECO:0007669"/>
    <property type="project" value="UniProtKB-SubCell"/>
</dbReference>
<dbReference type="SUPFAM" id="SSF81342">
    <property type="entry name" value="Transmembrane di-heme cytochromes"/>
    <property type="match status" value="1"/>
</dbReference>
<evidence type="ECO:0000256" key="12">
    <source>
        <dbReference type="SAM" id="Phobius"/>
    </source>
</evidence>
<dbReference type="InterPro" id="IPR051542">
    <property type="entry name" value="Hydrogenase_cytochrome"/>
</dbReference>
<proteinExistence type="inferred from homology"/>
<dbReference type="EMBL" id="JACNJZ010000166">
    <property type="protein sequence ID" value="MBC8318488.1"/>
    <property type="molecule type" value="Genomic_DNA"/>
</dbReference>
<evidence type="ECO:0000256" key="5">
    <source>
        <dbReference type="ARBA" id="ARBA00022617"/>
    </source>
</evidence>
<dbReference type="Gene3D" id="1.20.950.20">
    <property type="entry name" value="Transmembrane di-heme cytochromes, Chain C"/>
    <property type="match status" value="1"/>
</dbReference>
<evidence type="ECO:0000256" key="1">
    <source>
        <dbReference type="ARBA" id="ARBA00004651"/>
    </source>
</evidence>
<sequence length="206" mass="23753">MANEKMIYIHPAPVRVWHWVNAACFVLLVITGFQIRFAGTLGLMPLKDAINIHNYIGFLTIANYSIWLYYYFSTGKIKIYFPNPKTFIGNAIKQIQYYGFGIFLGKPNPHVMTPENKFNALQQKAYAALMFVFVPAQMITGVFMWQLKTYSNYIDQLGGIKVIDTIHVILFFFFASFLVIHCYLATLGHTPLAHFKAMFTGYEEHH</sequence>
<feature type="domain" description="Cytochrome b561 bacterial/Ni-hydrogenase" evidence="13">
    <location>
        <begin position="10"/>
        <end position="201"/>
    </location>
</feature>
<dbReference type="InterPro" id="IPR000516">
    <property type="entry name" value="Ni-dep_Hydgase_cyt-B"/>
</dbReference>
<evidence type="ECO:0000259" key="13">
    <source>
        <dbReference type="Pfam" id="PF01292"/>
    </source>
</evidence>